<dbReference type="RefSeq" id="XP_022475687.1">
    <property type="nucleotide sequence ID" value="XM_022617801.1"/>
</dbReference>
<evidence type="ECO:0000313" key="2">
    <source>
        <dbReference type="Proteomes" id="UP000176998"/>
    </source>
</evidence>
<dbReference type="AlphaFoldDB" id="A0A1G4BAY4"/>
<organism evidence="1 2">
    <name type="scientific">Colletotrichum orchidophilum</name>
    <dbReference type="NCBI Taxonomy" id="1209926"/>
    <lineage>
        <taxon>Eukaryota</taxon>
        <taxon>Fungi</taxon>
        <taxon>Dikarya</taxon>
        <taxon>Ascomycota</taxon>
        <taxon>Pezizomycotina</taxon>
        <taxon>Sordariomycetes</taxon>
        <taxon>Hypocreomycetidae</taxon>
        <taxon>Glomerellales</taxon>
        <taxon>Glomerellaceae</taxon>
        <taxon>Colletotrichum</taxon>
    </lineage>
</organism>
<dbReference type="EMBL" id="MJBS01000045">
    <property type="protein sequence ID" value="OHE98538.1"/>
    <property type="molecule type" value="Genomic_DNA"/>
</dbReference>
<dbReference type="Proteomes" id="UP000176998">
    <property type="component" value="Unassembled WGS sequence"/>
</dbReference>
<proteinExistence type="predicted"/>
<comment type="caution">
    <text evidence="1">The sequence shown here is derived from an EMBL/GenBank/DDBJ whole genome shotgun (WGS) entry which is preliminary data.</text>
</comment>
<gene>
    <name evidence="1" type="ORF">CORC01_06159</name>
</gene>
<keyword evidence="2" id="KW-1185">Reference proteome</keyword>
<name>A0A1G4BAY4_9PEZI</name>
<evidence type="ECO:0000313" key="1">
    <source>
        <dbReference type="EMBL" id="OHE98538.1"/>
    </source>
</evidence>
<sequence>ATARADLLDLRLAPSKLTHPLTLWGALPTRREIAPSRPFKYTLPTSATLARLSRLLPCCVGPTPADPRHLPSPSSRSRKYLLHFGSLPASIFSAQQQHQR</sequence>
<reference evidence="1 2" key="1">
    <citation type="submission" date="2016-09" db="EMBL/GenBank/DDBJ databases">
        <authorList>
            <person name="Capua I."/>
            <person name="De Benedictis P."/>
            <person name="Joannis T."/>
            <person name="Lombin L.H."/>
            <person name="Cattoli G."/>
        </authorList>
    </citation>
    <scope>NUCLEOTIDE SEQUENCE [LARGE SCALE GENOMIC DNA]</scope>
    <source>
        <strain evidence="1 2">IMI 309357</strain>
    </source>
</reference>
<protein>
    <submittedName>
        <fullName evidence="1">Uncharacterized protein</fullName>
    </submittedName>
</protein>
<accession>A0A1G4BAY4</accession>
<dbReference type="GeneID" id="34559311"/>
<feature type="non-terminal residue" evidence="1">
    <location>
        <position position="1"/>
    </location>
</feature>